<proteinExistence type="predicted"/>
<sequence length="224" mass="25194">MLAELPAIIAAIAPAISVSAGFIAVTTFFRSTFGKQDEVIKQLGKRVTERYAKEEWRLKAAKELVAVFGEVAPLVGPVRESVKRDNLRLLMFVLGAAGIQVIDFPTSASPSNPAFEFWDFGLLAAQMGAVLIPLTDGIMGEERRFLKNCAVLQDWAFELLHRDDVVLLNKKIEENHVFKMREGDTKKEIASRADEIRKRIEENRREQNRGDDTSKEDPNQPRPD</sequence>
<evidence type="ECO:0000313" key="3">
    <source>
        <dbReference type="EMBL" id="WRQ85717.1"/>
    </source>
</evidence>
<evidence type="ECO:0008006" key="5">
    <source>
        <dbReference type="Google" id="ProtNLM"/>
    </source>
</evidence>
<dbReference type="Proteomes" id="UP000738431">
    <property type="component" value="Chromosome"/>
</dbReference>
<protein>
    <recommendedName>
        <fullName evidence="5">DUF2726 domain-containing protein</fullName>
    </recommendedName>
</protein>
<accession>A0ABZ1C2X6</accession>
<feature type="transmembrane region" description="Helical" evidence="2">
    <location>
        <begin position="6"/>
        <end position="29"/>
    </location>
</feature>
<evidence type="ECO:0000313" key="4">
    <source>
        <dbReference type="Proteomes" id="UP000738431"/>
    </source>
</evidence>
<gene>
    <name evidence="3" type="ORF">K1X11_012965</name>
</gene>
<dbReference type="RefSeq" id="WP_221032743.1">
    <property type="nucleotide sequence ID" value="NZ_CP139781.1"/>
</dbReference>
<keyword evidence="2" id="KW-1133">Transmembrane helix</keyword>
<evidence type="ECO:0000256" key="2">
    <source>
        <dbReference type="SAM" id="Phobius"/>
    </source>
</evidence>
<organism evidence="3 4">
    <name type="scientific">Actomonas aquatica</name>
    <dbReference type="NCBI Taxonomy" id="2866162"/>
    <lineage>
        <taxon>Bacteria</taxon>
        <taxon>Pseudomonadati</taxon>
        <taxon>Verrucomicrobiota</taxon>
        <taxon>Opitutia</taxon>
        <taxon>Opitutales</taxon>
        <taxon>Opitutaceae</taxon>
        <taxon>Actomonas</taxon>
    </lineage>
</organism>
<keyword evidence="2" id="KW-0472">Membrane</keyword>
<dbReference type="EMBL" id="CP139781">
    <property type="protein sequence ID" value="WRQ85717.1"/>
    <property type="molecule type" value="Genomic_DNA"/>
</dbReference>
<feature type="region of interest" description="Disordered" evidence="1">
    <location>
        <begin position="189"/>
        <end position="224"/>
    </location>
</feature>
<keyword evidence="4" id="KW-1185">Reference proteome</keyword>
<keyword evidence="2" id="KW-0812">Transmembrane</keyword>
<reference evidence="3 4" key="2">
    <citation type="submission" date="2023-12" db="EMBL/GenBank/DDBJ databases">
        <title>Description of an unclassified Opitutus bacterium of Verrucomicrobiota.</title>
        <authorList>
            <person name="Zhang D.-F."/>
        </authorList>
    </citation>
    <scope>NUCLEOTIDE SEQUENCE [LARGE SCALE GENOMIC DNA]</scope>
    <source>
        <strain evidence="3 4">WL0086</strain>
    </source>
</reference>
<name>A0ABZ1C2X6_9BACT</name>
<evidence type="ECO:0000256" key="1">
    <source>
        <dbReference type="SAM" id="MobiDB-lite"/>
    </source>
</evidence>
<reference evidence="3 4" key="1">
    <citation type="submission" date="2021-08" db="EMBL/GenBank/DDBJ databases">
        <authorList>
            <person name="Zhang D."/>
            <person name="Zhang A."/>
            <person name="Wang L."/>
        </authorList>
    </citation>
    <scope>NUCLEOTIDE SEQUENCE [LARGE SCALE GENOMIC DNA]</scope>
    <source>
        <strain evidence="3 4">WL0086</strain>
    </source>
</reference>